<reference evidence="1 2" key="1">
    <citation type="submission" date="2020-09" db="EMBL/GenBank/DDBJ databases">
        <title>De no assembly of potato wild relative species, Solanum commersonii.</title>
        <authorList>
            <person name="Cho K."/>
        </authorList>
    </citation>
    <scope>NUCLEOTIDE SEQUENCE [LARGE SCALE GENOMIC DNA]</scope>
    <source>
        <strain evidence="1">LZ3.2</strain>
        <tissue evidence="1">Leaf</tissue>
    </source>
</reference>
<evidence type="ECO:0000313" key="2">
    <source>
        <dbReference type="Proteomes" id="UP000824120"/>
    </source>
</evidence>
<gene>
    <name evidence="1" type="ORF">H5410_030402</name>
</gene>
<proteinExistence type="predicted"/>
<accession>A0A9J5YHB3</accession>
<dbReference type="AlphaFoldDB" id="A0A9J5YHB3"/>
<dbReference type="OrthoDB" id="1325105at2759"/>
<comment type="caution">
    <text evidence="1">The sequence shown here is derived from an EMBL/GenBank/DDBJ whole genome shotgun (WGS) entry which is preliminary data.</text>
</comment>
<dbReference type="Proteomes" id="UP000824120">
    <property type="component" value="Chromosome 6"/>
</dbReference>
<sequence length="81" mass="8540">MKIYIDINRTRANRASSSSVPAEVGLIRKVHVVMDSQALTTIPPVIKGAPKLSLSVPATTRITIDVSGVIGAHASYPNSEA</sequence>
<organism evidence="1 2">
    <name type="scientific">Solanum commersonii</name>
    <name type="common">Commerson's wild potato</name>
    <name type="synonym">Commerson's nightshade</name>
    <dbReference type="NCBI Taxonomy" id="4109"/>
    <lineage>
        <taxon>Eukaryota</taxon>
        <taxon>Viridiplantae</taxon>
        <taxon>Streptophyta</taxon>
        <taxon>Embryophyta</taxon>
        <taxon>Tracheophyta</taxon>
        <taxon>Spermatophyta</taxon>
        <taxon>Magnoliopsida</taxon>
        <taxon>eudicotyledons</taxon>
        <taxon>Gunneridae</taxon>
        <taxon>Pentapetalae</taxon>
        <taxon>asterids</taxon>
        <taxon>lamiids</taxon>
        <taxon>Solanales</taxon>
        <taxon>Solanaceae</taxon>
        <taxon>Solanoideae</taxon>
        <taxon>Solaneae</taxon>
        <taxon>Solanum</taxon>
    </lineage>
</organism>
<dbReference type="EMBL" id="JACXVP010000006">
    <property type="protein sequence ID" value="KAG5599032.1"/>
    <property type="molecule type" value="Genomic_DNA"/>
</dbReference>
<protein>
    <submittedName>
        <fullName evidence="1">Uncharacterized protein</fullName>
    </submittedName>
</protein>
<keyword evidence="2" id="KW-1185">Reference proteome</keyword>
<name>A0A9J5YHB3_SOLCO</name>
<evidence type="ECO:0000313" key="1">
    <source>
        <dbReference type="EMBL" id="KAG5599032.1"/>
    </source>
</evidence>